<sequence length="41" mass="4648">MSHCALSTIYSLQNWGFSECFGDLQHRKPLVNPEPTRVGEV</sequence>
<accession>A0ABQ0JK47</accession>
<dbReference type="EMBL" id="BBMS01000057">
    <property type="protein sequence ID" value="GAL29111.1"/>
    <property type="molecule type" value="Genomic_DNA"/>
</dbReference>
<dbReference type="Proteomes" id="UP000029223">
    <property type="component" value="Unassembled WGS sequence"/>
</dbReference>
<protein>
    <submittedName>
        <fullName evidence="1">Uncharacterized protein</fullName>
    </submittedName>
</protein>
<reference evidence="2" key="2">
    <citation type="submission" date="2014-09" db="EMBL/GenBank/DDBJ databases">
        <authorList>
            <consortium name="NBRP consortium"/>
            <person name="Sawabe T."/>
            <person name="Meirelles P."/>
            <person name="Nakanishi M."/>
            <person name="Sayaka M."/>
            <person name="Hattori M."/>
            <person name="Ohkuma M."/>
        </authorList>
    </citation>
    <scope>NUCLEOTIDE SEQUENCE [LARGE SCALE GENOMIC DNA]</scope>
    <source>
        <strain evidence="2">JCM 19239</strain>
    </source>
</reference>
<keyword evidence="2" id="KW-1185">Reference proteome</keyword>
<comment type="caution">
    <text evidence="1">The sequence shown here is derived from an EMBL/GenBank/DDBJ whole genome shotgun (WGS) entry which is preliminary data.</text>
</comment>
<reference evidence="2" key="1">
    <citation type="submission" date="2014-09" db="EMBL/GenBank/DDBJ databases">
        <title>Vibrio variabilis JCM 19239. (C206) whole genome shotgun sequence.</title>
        <authorList>
            <person name="Sawabe T."/>
            <person name="Meirelles P."/>
            <person name="Nakanishi M."/>
            <person name="Sayaka M."/>
            <person name="Hattori M."/>
            <person name="Ohkuma M."/>
        </authorList>
    </citation>
    <scope>NUCLEOTIDE SEQUENCE [LARGE SCALE GENOMIC DNA]</scope>
    <source>
        <strain evidence="2">JCM 19239</strain>
    </source>
</reference>
<gene>
    <name evidence="1" type="ORF">JCM19239_7159</name>
</gene>
<evidence type="ECO:0000313" key="2">
    <source>
        <dbReference type="Proteomes" id="UP000029223"/>
    </source>
</evidence>
<evidence type="ECO:0000313" key="1">
    <source>
        <dbReference type="EMBL" id="GAL29111.1"/>
    </source>
</evidence>
<organism evidence="1 2">
    <name type="scientific">Vibrio variabilis</name>
    <dbReference type="NCBI Taxonomy" id="990271"/>
    <lineage>
        <taxon>Bacteria</taxon>
        <taxon>Pseudomonadati</taxon>
        <taxon>Pseudomonadota</taxon>
        <taxon>Gammaproteobacteria</taxon>
        <taxon>Vibrionales</taxon>
        <taxon>Vibrionaceae</taxon>
        <taxon>Vibrio</taxon>
    </lineage>
</organism>
<proteinExistence type="predicted"/>
<name>A0ABQ0JK47_9VIBR</name>